<keyword evidence="2" id="KW-0472">Membrane</keyword>
<organism evidence="3 4">
    <name type="scientific">Sphingomonas canadensis</name>
    <dbReference type="NCBI Taxonomy" id="1219257"/>
    <lineage>
        <taxon>Bacteria</taxon>
        <taxon>Pseudomonadati</taxon>
        <taxon>Pseudomonadota</taxon>
        <taxon>Alphaproteobacteria</taxon>
        <taxon>Sphingomonadales</taxon>
        <taxon>Sphingomonadaceae</taxon>
        <taxon>Sphingomonas</taxon>
    </lineage>
</organism>
<evidence type="ECO:0000256" key="1">
    <source>
        <dbReference type="SAM" id="MobiDB-lite"/>
    </source>
</evidence>
<dbReference type="EMBL" id="JBHTJG010000007">
    <property type="protein sequence ID" value="MFD0947442.1"/>
    <property type="molecule type" value="Genomic_DNA"/>
</dbReference>
<dbReference type="Pfam" id="PF20334">
    <property type="entry name" value="DUF6629"/>
    <property type="match status" value="1"/>
</dbReference>
<feature type="transmembrane region" description="Helical" evidence="2">
    <location>
        <begin position="171"/>
        <end position="188"/>
    </location>
</feature>
<accession>A0ABW3H8E8</accession>
<evidence type="ECO:0000256" key="2">
    <source>
        <dbReference type="SAM" id="Phobius"/>
    </source>
</evidence>
<feature type="transmembrane region" description="Helical" evidence="2">
    <location>
        <begin position="98"/>
        <end position="116"/>
    </location>
</feature>
<feature type="region of interest" description="Disordered" evidence="1">
    <location>
        <begin position="231"/>
        <end position="250"/>
    </location>
</feature>
<protein>
    <submittedName>
        <fullName evidence="3">DUF6629 family protein</fullName>
    </submittedName>
</protein>
<dbReference type="InterPro" id="IPR046737">
    <property type="entry name" value="DUF6629"/>
</dbReference>
<keyword evidence="2" id="KW-0812">Transmembrane</keyword>
<dbReference type="RefSeq" id="WP_264945298.1">
    <property type="nucleotide sequence ID" value="NZ_JAPDRA010000007.1"/>
</dbReference>
<feature type="transmembrane region" description="Helical" evidence="2">
    <location>
        <begin position="69"/>
        <end position="91"/>
    </location>
</feature>
<name>A0ABW3H8E8_9SPHN</name>
<evidence type="ECO:0000313" key="3">
    <source>
        <dbReference type="EMBL" id="MFD0947442.1"/>
    </source>
</evidence>
<feature type="transmembrane region" description="Helical" evidence="2">
    <location>
        <begin position="150"/>
        <end position="166"/>
    </location>
</feature>
<feature type="transmembrane region" description="Helical" evidence="2">
    <location>
        <begin position="6"/>
        <end position="24"/>
    </location>
</feature>
<proteinExistence type="predicted"/>
<evidence type="ECO:0000313" key="4">
    <source>
        <dbReference type="Proteomes" id="UP001596977"/>
    </source>
</evidence>
<reference evidence="4" key="1">
    <citation type="journal article" date="2019" name="Int. J. Syst. Evol. Microbiol.">
        <title>The Global Catalogue of Microorganisms (GCM) 10K type strain sequencing project: providing services to taxonomists for standard genome sequencing and annotation.</title>
        <authorList>
            <consortium name="The Broad Institute Genomics Platform"/>
            <consortium name="The Broad Institute Genome Sequencing Center for Infectious Disease"/>
            <person name="Wu L."/>
            <person name="Ma J."/>
        </authorList>
    </citation>
    <scope>NUCLEOTIDE SEQUENCE [LARGE SCALE GENOMIC DNA]</scope>
    <source>
        <strain evidence="4">CCUG 62982</strain>
    </source>
</reference>
<keyword evidence="2" id="KW-1133">Transmembrane helix</keyword>
<gene>
    <name evidence="3" type="ORF">ACFQ1E_13915</name>
</gene>
<sequence length="250" mass="27673">MCLSAEVSFAAAAILVPTGVVSTYKAARTDWRYVPICALPFLFGVQQLFEGLVWTSGEAGDLTAISRYSLAYMFFSWLAWPVWVPMAVWFLEPVRRKPLYLGFVILGAIFGGGQYLPYAVHQEWLTVTFLPHAIAYGGIELFDFLLAREWTYSIYVLAVVVPLLVASRPEIRVFGVLVATVLAITYLFFRFAYVSAFCFGGALVSIYLVGMIFWKGRRSAQGRELERGEDAIASDPAGSATAHAPGDLPR</sequence>
<keyword evidence="4" id="KW-1185">Reference proteome</keyword>
<feature type="transmembrane region" description="Helical" evidence="2">
    <location>
        <begin position="194"/>
        <end position="214"/>
    </location>
</feature>
<feature type="transmembrane region" description="Helical" evidence="2">
    <location>
        <begin position="31"/>
        <end position="49"/>
    </location>
</feature>
<dbReference type="Proteomes" id="UP001596977">
    <property type="component" value="Unassembled WGS sequence"/>
</dbReference>
<comment type="caution">
    <text evidence="3">The sequence shown here is derived from an EMBL/GenBank/DDBJ whole genome shotgun (WGS) entry which is preliminary data.</text>
</comment>